<proteinExistence type="predicted"/>
<dbReference type="GeneID" id="40234149"/>
<dbReference type="Proteomes" id="UP000008419">
    <property type="component" value="Segment"/>
</dbReference>
<organism evidence="1 2">
    <name type="scientific">Mycobacterium phage Pixie</name>
    <dbReference type="NCBI Taxonomy" id="2922215"/>
    <lineage>
        <taxon>Viruses</taxon>
        <taxon>Duplodnaviria</taxon>
        <taxon>Heunggongvirae</taxon>
        <taxon>Uroviricota</taxon>
        <taxon>Caudoviricetes</taxon>
        <taxon>Weiservirinae</taxon>
        <taxon>Keshuvirus</taxon>
        <taxon>Keshuvirus pixie</taxon>
    </lineage>
</organism>
<evidence type="ECO:0000313" key="1">
    <source>
        <dbReference type="EMBL" id="AEK09910.1"/>
    </source>
</evidence>
<dbReference type="KEGG" id="vg:40234149"/>
<sequence>MPIGAFWRPDVQRSDFAGVSSRWLIRKTGGRWHVRPPVGTFWGRSTQHDTGDQALADFRAQTAHHKGIGARTA</sequence>
<accession>G1D4X0</accession>
<name>G1D4X0_9CAUD</name>
<keyword evidence="2" id="KW-1185">Reference proteome</keyword>
<evidence type="ECO:0000313" key="2">
    <source>
        <dbReference type="Proteomes" id="UP000008419"/>
    </source>
</evidence>
<dbReference type="RefSeq" id="YP_009637399.1">
    <property type="nucleotide sequence ID" value="NC_042325.1"/>
</dbReference>
<gene>
    <name evidence="1" type="primary">61</name>
    <name evidence="1" type="ORF">PBI_PIXIE_61</name>
</gene>
<dbReference type="EMBL" id="JF937104">
    <property type="protein sequence ID" value="AEK09910.1"/>
    <property type="molecule type" value="Genomic_DNA"/>
</dbReference>
<dbReference type="OrthoDB" id="26287at10239"/>
<reference evidence="1 2" key="1">
    <citation type="journal article" date="2011" name="PLoS ONE">
        <title>Cluster K Mycobacteriophages: Insights into the Evolutionary Origins of Mycobacteriophage TM4.</title>
        <authorList>
            <person name="Pope W.H."/>
            <person name="Ferreira C.M."/>
            <person name="Jacobs-Sera D."/>
            <person name="Benjamin R.C."/>
            <person name="Davis A.J."/>
            <person name="Dejong R.J."/>
            <person name="Elgin S.C."/>
            <person name="Guilfoile F.R."/>
            <person name="Forsyth M.H."/>
            <person name="Harris A.D."/>
            <person name="Harvey S.E."/>
            <person name="Hughes L.E."/>
            <person name="Hynes P.M."/>
            <person name="Jackson A.S."/>
            <person name="Jalal M.D."/>
            <person name="Macmurray E.A."/>
            <person name="Manley C.M."/>
            <person name="McDonough M.J."/>
            <person name="Mosier J.L."/>
            <person name="Osterbann L.J."/>
            <person name="Rabinowitz H.S."/>
            <person name="Rhyan C.N."/>
            <person name="Russell D.A."/>
            <person name="Saha M.S."/>
            <person name="Shaffer C.D."/>
            <person name="Simon S.E."/>
            <person name="Sims E.F."/>
            <person name="Tovar I.G."/>
            <person name="Weisser E.G."/>
            <person name="Wertz J.T."/>
            <person name="Weston-Hafer K.A."/>
            <person name="Williamson K.E."/>
            <person name="Zhang B."/>
            <person name="Cresawn S.G."/>
            <person name="Jain P."/>
            <person name="Piuri M."/>
            <person name="Jacobs W.R.Jr."/>
            <person name="Hendrix R.W."/>
            <person name="Hatfull G.F."/>
        </authorList>
    </citation>
    <scope>NUCLEOTIDE SEQUENCE [LARGE SCALE GENOMIC DNA]</scope>
    <source>
        <strain evidence="1">Pixie</strain>
    </source>
</reference>
<protein>
    <submittedName>
        <fullName evidence="1">Uncharacterized protein</fullName>
    </submittedName>
</protein>